<dbReference type="NCBIfam" id="TIGR01499">
    <property type="entry name" value="folC"/>
    <property type="match status" value="1"/>
</dbReference>
<keyword evidence="8" id="KW-0067">ATP-binding</keyword>
<dbReference type="InterPro" id="IPR036615">
    <property type="entry name" value="Mur_ligase_C_dom_sf"/>
</dbReference>
<evidence type="ECO:0000256" key="5">
    <source>
        <dbReference type="ARBA" id="ARBA00022598"/>
    </source>
</evidence>
<evidence type="ECO:0000256" key="9">
    <source>
        <dbReference type="ARBA" id="ARBA00022842"/>
    </source>
</evidence>
<evidence type="ECO:0000256" key="3">
    <source>
        <dbReference type="ARBA" id="ARBA00013025"/>
    </source>
</evidence>
<evidence type="ECO:0000256" key="7">
    <source>
        <dbReference type="ARBA" id="ARBA00022741"/>
    </source>
</evidence>
<dbReference type="Proteomes" id="UP000822476">
    <property type="component" value="Unassembled WGS sequence"/>
</dbReference>
<dbReference type="GO" id="GO:0005524">
    <property type="term" value="F:ATP binding"/>
    <property type="evidence" value="ECO:0007669"/>
    <property type="project" value="UniProtKB-KW"/>
</dbReference>
<evidence type="ECO:0000256" key="10">
    <source>
        <dbReference type="ARBA" id="ARBA00030592"/>
    </source>
</evidence>
<dbReference type="PANTHER" id="PTHR11136">
    <property type="entry name" value="FOLYLPOLYGLUTAMATE SYNTHASE-RELATED"/>
    <property type="match status" value="1"/>
</dbReference>
<evidence type="ECO:0000256" key="1">
    <source>
        <dbReference type="ARBA" id="ARBA00005150"/>
    </source>
</evidence>
<dbReference type="OrthoDB" id="5212574at2759"/>
<evidence type="ECO:0000256" key="12">
    <source>
        <dbReference type="ARBA" id="ARBA00047493"/>
    </source>
</evidence>
<dbReference type="Gene3D" id="3.40.1190.10">
    <property type="entry name" value="Mur-like, catalytic domain"/>
    <property type="match status" value="1"/>
</dbReference>
<keyword evidence="7" id="KW-0547">Nucleotide-binding</keyword>
<evidence type="ECO:0000256" key="2">
    <source>
        <dbReference type="ARBA" id="ARBA00008276"/>
    </source>
</evidence>
<dbReference type="GO" id="GO:0004326">
    <property type="term" value="F:tetrahydrofolylpolyglutamate synthase activity"/>
    <property type="evidence" value="ECO:0007669"/>
    <property type="project" value="UniProtKB-EC"/>
</dbReference>
<keyword evidence="4" id="KW-0554">One-carbon metabolism</keyword>
<dbReference type="AlphaFoldDB" id="A0A8S9YYN1"/>
<evidence type="ECO:0000259" key="13">
    <source>
        <dbReference type="Pfam" id="PF08245"/>
    </source>
</evidence>
<comment type="caution">
    <text evidence="14">The sequence shown here is derived from an EMBL/GenBank/DDBJ whole genome shotgun (WGS) entry which is preliminary data.</text>
</comment>
<dbReference type="InterPro" id="IPR013221">
    <property type="entry name" value="Mur_ligase_cen"/>
</dbReference>
<dbReference type="PANTHER" id="PTHR11136:SF5">
    <property type="entry name" value="FOLYLPOLYGLUTAMATE SYNTHASE, MITOCHONDRIAL"/>
    <property type="match status" value="1"/>
</dbReference>
<evidence type="ECO:0000256" key="8">
    <source>
        <dbReference type="ARBA" id="ARBA00022840"/>
    </source>
</evidence>
<keyword evidence="9" id="KW-0460">Magnesium</keyword>
<dbReference type="InterPro" id="IPR001645">
    <property type="entry name" value="Folylpolyglutamate_synth"/>
</dbReference>
<evidence type="ECO:0000313" key="14">
    <source>
        <dbReference type="EMBL" id="KAF7259722.1"/>
    </source>
</evidence>
<dbReference type="SUPFAM" id="SSF53623">
    <property type="entry name" value="MurD-like peptide ligases, catalytic domain"/>
    <property type="match status" value="1"/>
</dbReference>
<name>A0A8S9YYN1_9TREM</name>
<feature type="domain" description="Mur ligase central" evidence="13">
    <location>
        <begin position="76"/>
        <end position="232"/>
    </location>
</feature>
<comment type="similarity">
    <text evidence="2">Belongs to the folylpolyglutamate synthase family.</text>
</comment>
<evidence type="ECO:0000256" key="6">
    <source>
        <dbReference type="ARBA" id="ARBA00022723"/>
    </source>
</evidence>
<sequence>MLKLARKIAQNVVMVYQPKTYENALKQLNTAINKVTIVRPVNLVELHAKRCRSIRSSLLALGIKDSDVNDLHIIHVTGSKGKGSTCATVEAVLRNLGYRTGMLSSPHLINVEERIRIDGRPISQDYFAQLFWDVHSSINKLDDSSMHTFLHYILVMACKAFVAEKVDAAIFEVGIGGRYDHTNFFEKPALSVVTHLDLEHTDMLGNTLEKIAWMKAGIFKSGSPALISADQTEGTLRVFIEQACAIGCPLYITPRLEELSLAGNLFPSCTDNATSGIHAVRSAQLCQSLSAVHLWLKRYNGQESDSTGLQPPLYFSVGREQIQTALAVRWPGRWHIIPRDHVTYFIDGAHTDCSIKNTAEWFQSESGHLMSTPATRVLIFTVLGSRDPKSMLEHLRRIVIPRFDLVLFANPHEGDWNIG</sequence>
<dbReference type="GO" id="GO:0005739">
    <property type="term" value="C:mitochondrion"/>
    <property type="evidence" value="ECO:0007669"/>
    <property type="project" value="TreeGrafter"/>
</dbReference>
<dbReference type="EC" id="6.3.2.17" evidence="3"/>
<dbReference type="SUPFAM" id="SSF53244">
    <property type="entry name" value="MurD-like peptide ligases, peptide-binding domain"/>
    <property type="match status" value="1"/>
</dbReference>
<evidence type="ECO:0000256" key="4">
    <source>
        <dbReference type="ARBA" id="ARBA00022563"/>
    </source>
</evidence>
<comment type="pathway">
    <text evidence="1">Cofactor biosynthesis; tetrahydrofolylpolyglutamate biosynthesis.</text>
</comment>
<keyword evidence="15" id="KW-1185">Reference proteome</keyword>
<evidence type="ECO:0000256" key="11">
    <source>
        <dbReference type="ARBA" id="ARBA00030876"/>
    </source>
</evidence>
<gene>
    <name evidence="14" type="ORF">EG68_02415</name>
</gene>
<dbReference type="Gene3D" id="3.90.190.20">
    <property type="entry name" value="Mur ligase, C-terminal domain"/>
    <property type="match status" value="1"/>
</dbReference>
<proteinExistence type="inferred from homology"/>
<dbReference type="GO" id="GO:0046872">
    <property type="term" value="F:metal ion binding"/>
    <property type="evidence" value="ECO:0007669"/>
    <property type="project" value="UniProtKB-KW"/>
</dbReference>
<reference evidence="14" key="1">
    <citation type="submission" date="2019-07" db="EMBL/GenBank/DDBJ databases">
        <title>Annotation for the trematode Paragonimus miyazaki's.</title>
        <authorList>
            <person name="Choi Y.-J."/>
        </authorList>
    </citation>
    <scope>NUCLEOTIDE SEQUENCE</scope>
    <source>
        <strain evidence="14">Japan</strain>
    </source>
</reference>
<dbReference type="GO" id="GO:0005829">
    <property type="term" value="C:cytosol"/>
    <property type="evidence" value="ECO:0007669"/>
    <property type="project" value="TreeGrafter"/>
</dbReference>
<keyword evidence="5" id="KW-0436">Ligase</keyword>
<comment type="catalytic activity">
    <reaction evidence="12">
        <text>(6S)-5,6,7,8-tetrahydrofolyl-(gamma-L-Glu)(n) + L-glutamate + ATP = (6S)-5,6,7,8-tetrahydrofolyl-(gamma-L-Glu)(n+1) + ADP + phosphate + H(+)</text>
        <dbReference type="Rhea" id="RHEA:10580"/>
        <dbReference type="Rhea" id="RHEA-COMP:14738"/>
        <dbReference type="Rhea" id="RHEA-COMP:14740"/>
        <dbReference type="ChEBI" id="CHEBI:15378"/>
        <dbReference type="ChEBI" id="CHEBI:29985"/>
        <dbReference type="ChEBI" id="CHEBI:30616"/>
        <dbReference type="ChEBI" id="CHEBI:43474"/>
        <dbReference type="ChEBI" id="CHEBI:141005"/>
        <dbReference type="ChEBI" id="CHEBI:456216"/>
        <dbReference type="EC" id="6.3.2.17"/>
    </reaction>
</comment>
<evidence type="ECO:0000313" key="15">
    <source>
        <dbReference type="Proteomes" id="UP000822476"/>
    </source>
</evidence>
<accession>A0A8S9YYN1</accession>
<organism evidence="14 15">
    <name type="scientific">Paragonimus skrjabini miyazakii</name>
    <dbReference type="NCBI Taxonomy" id="59628"/>
    <lineage>
        <taxon>Eukaryota</taxon>
        <taxon>Metazoa</taxon>
        <taxon>Spiralia</taxon>
        <taxon>Lophotrochozoa</taxon>
        <taxon>Platyhelminthes</taxon>
        <taxon>Trematoda</taxon>
        <taxon>Digenea</taxon>
        <taxon>Plagiorchiida</taxon>
        <taxon>Troglotremata</taxon>
        <taxon>Troglotrematidae</taxon>
        <taxon>Paragonimus</taxon>
    </lineage>
</organism>
<protein>
    <recommendedName>
        <fullName evidence="3">tetrahydrofolate synthase</fullName>
        <ecNumber evidence="3">6.3.2.17</ecNumber>
    </recommendedName>
    <alternativeName>
        <fullName evidence="11">Folylpoly-gamma-glutamate synthetase</fullName>
    </alternativeName>
    <alternativeName>
        <fullName evidence="10">Tetrahydrofolylpolyglutamate synthase</fullName>
    </alternativeName>
</protein>
<dbReference type="Pfam" id="PF08245">
    <property type="entry name" value="Mur_ligase_M"/>
    <property type="match status" value="1"/>
</dbReference>
<dbReference type="EMBL" id="JTDE01001068">
    <property type="protein sequence ID" value="KAF7259722.1"/>
    <property type="molecule type" value="Genomic_DNA"/>
</dbReference>
<dbReference type="GO" id="GO:0006730">
    <property type="term" value="P:one-carbon metabolic process"/>
    <property type="evidence" value="ECO:0007669"/>
    <property type="project" value="UniProtKB-KW"/>
</dbReference>
<dbReference type="InterPro" id="IPR036565">
    <property type="entry name" value="Mur-like_cat_sf"/>
</dbReference>
<keyword evidence="6" id="KW-0479">Metal-binding</keyword>